<evidence type="ECO:0000313" key="1">
    <source>
        <dbReference type="EMBL" id="QHT32624.1"/>
    </source>
</evidence>
<accession>A0A6C0ETW4</accession>
<proteinExistence type="predicted"/>
<dbReference type="AlphaFoldDB" id="A0A6C0ETW4"/>
<organism evidence="1">
    <name type="scientific">viral metagenome</name>
    <dbReference type="NCBI Taxonomy" id="1070528"/>
    <lineage>
        <taxon>unclassified sequences</taxon>
        <taxon>metagenomes</taxon>
        <taxon>organismal metagenomes</taxon>
    </lineage>
</organism>
<sequence length="66" mass="7789">MAKITLYAITNRIAAFFYSITHSFFEYLSCKTTSTEYETQLLFYQEFNDENDRQPAISNRSPSFLI</sequence>
<name>A0A6C0ETW4_9ZZZZ</name>
<reference evidence="1" key="1">
    <citation type="journal article" date="2020" name="Nature">
        <title>Giant virus diversity and host interactions through global metagenomics.</title>
        <authorList>
            <person name="Schulz F."/>
            <person name="Roux S."/>
            <person name="Paez-Espino D."/>
            <person name="Jungbluth S."/>
            <person name="Walsh D.A."/>
            <person name="Denef V.J."/>
            <person name="McMahon K.D."/>
            <person name="Konstantinidis K.T."/>
            <person name="Eloe-Fadrosh E.A."/>
            <person name="Kyrpides N.C."/>
            <person name="Woyke T."/>
        </authorList>
    </citation>
    <scope>NUCLEOTIDE SEQUENCE</scope>
    <source>
        <strain evidence="1">GVMAG-M-3300009161-30</strain>
    </source>
</reference>
<dbReference type="EMBL" id="MN738945">
    <property type="protein sequence ID" value="QHT32624.1"/>
    <property type="molecule type" value="Genomic_DNA"/>
</dbReference>
<protein>
    <submittedName>
        <fullName evidence="1">Uncharacterized protein</fullName>
    </submittedName>
</protein>